<keyword evidence="3" id="KW-0732">Signal</keyword>
<feature type="coiled-coil region" evidence="1">
    <location>
        <begin position="305"/>
        <end position="368"/>
    </location>
</feature>
<evidence type="ECO:0000256" key="3">
    <source>
        <dbReference type="SAM" id="SignalP"/>
    </source>
</evidence>
<sequence>MATIINSVLLASPVLLAGQDGVQGLGISPAGGLDLGSNDEKASLKDASPDECTPGAPETRPAKSFVRPRPPPIRLPLDVHTFERGNLVRLHSYSCTSSAIPPAATKVHSAPASINNNIIHIYKDDELEGFDYRDTEEQERDALQHPDSSQNWHAHQSHTGFMAWCDKEDVILDGLLTRLKELAQSRGRSRAALNRAAVECGCCDDGKPKGPACHAHYAARMTDHHICHPELVMTLFDYPQRVLKALNVYRPGFKPQPRGPIMLKTITKRVTSSLPYQRIPFRRGRAPPSMAKRLPAVSPLPPHVVKDLKWANRRLIQLYDREEREIKRRDEMGTRGVYLTVDRKLTGNVALKDRLEGAKEAARAAVEDSIYGMECKNRSFKEGLQKKLKVWEAEMRKGRLGPLLERLMKKTAPAAGGDEDDGDANGGGDAAGLRDTGDVTVLLKKRIKKDA</sequence>
<dbReference type="EMBL" id="JASNQZ010000001">
    <property type="protein sequence ID" value="KAL0961300.1"/>
    <property type="molecule type" value="Genomic_DNA"/>
</dbReference>
<accession>A0ABR3K1T8</accession>
<comment type="caution">
    <text evidence="4">The sequence shown here is derived from an EMBL/GenBank/DDBJ whole genome shotgun (WGS) entry which is preliminary data.</text>
</comment>
<keyword evidence="1" id="KW-0175">Coiled coil</keyword>
<evidence type="ECO:0000256" key="1">
    <source>
        <dbReference type="SAM" id="Coils"/>
    </source>
</evidence>
<feature type="signal peptide" evidence="3">
    <location>
        <begin position="1"/>
        <end position="24"/>
    </location>
</feature>
<feature type="compositionally biased region" description="Basic and acidic residues" evidence="2">
    <location>
        <begin position="38"/>
        <end position="48"/>
    </location>
</feature>
<name>A0ABR3K1T8_9AGAR</name>
<dbReference type="Proteomes" id="UP001556367">
    <property type="component" value="Unassembled WGS sequence"/>
</dbReference>
<evidence type="ECO:0000313" key="4">
    <source>
        <dbReference type="EMBL" id="KAL0961300.1"/>
    </source>
</evidence>
<proteinExistence type="predicted"/>
<gene>
    <name evidence="4" type="ORF">HGRIS_006259</name>
</gene>
<reference evidence="5" key="1">
    <citation type="submission" date="2024-06" db="EMBL/GenBank/DDBJ databases">
        <title>Multi-omics analyses provide insights into the biosynthesis of the anticancer antibiotic pleurotin in Hohenbuehelia grisea.</title>
        <authorList>
            <person name="Weaver J.A."/>
            <person name="Alberti F."/>
        </authorList>
    </citation>
    <scope>NUCLEOTIDE SEQUENCE [LARGE SCALE GENOMIC DNA]</scope>
    <source>
        <strain evidence="5">T-177</strain>
    </source>
</reference>
<evidence type="ECO:0000313" key="5">
    <source>
        <dbReference type="Proteomes" id="UP001556367"/>
    </source>
</evidence>
<feature type="chain" id="PRO_5046224203" evidence="3">
    <location>
        <begin position="25"/>
        <end position="451"/>
    </location>
</feature>
<evidence type="ECO:0000256" key="2">
    <source>
        <dbReference type="SAM" id="MobiDB-lite"/>
    </source>
</evidence>
<organism evidence="4 5">
    <name type="scientific">Hohenbuehelia grisea</name>
    <dbReference type="NCBI Taxonomy" id="104357"/>
    <lineage>
        <taxon>Eukaryota</taxon>
        <taxon>Fungi</taxon>
        <taxon>Dikarya</taxon>
        <taxon>Basidiomycota</taxon>
        <taxon>Agaricomycotina</taxon>
        <taxon>Agaricomycetes</taxon>
        <taxon>Agaricomycetidae</taxon>
        <taxon>Agaricales</taxon>
        <taxon>Pleurotineae</taxon>
        <taxon>Pleurotaceae</taxon>
        <taxon>Hohenbuehelia</taxon>
    </lineage>
</organism>
<protein>
    <submittedName>
        <fullName evidence="4">Uncharacterized protein</fullName>
    </submittedName>
</protein>
<keyword evidence="5" id="KW-1185">Reference proteome</keyword>
<feature type="region of interest" description="Disordered" evidence="2">
    <location>
        <begin position="411"/>
        <end position="434"/>
    </location>
</feature>
<feature type="region of interest" description="Disordered" evidence="2">
    <location>
        <begin position="36"/>
        <end position="71"/>
    </location>
</feature>